<dbReference type="Proteomes" id="UP001304515">
    <property type="component" value="Chromosome"/>
</dbReference>
<sequence length="196" mass="22151">MKKLFYIVLFSSAFLFTNCDTNDDGFYHNVFLEANNLVTIQTQPSYAVGDYLYIDADFSRYLPDSENQAALLDIYKTTNGATQFVFSYVIERKINATDWEVVSVDDNLLDINQGSAINGEYVYGICQLDNVEQSYLYNVGFPLLSAGDYRLSFGYNSSSTNKVELRSVSRPKDLVMNINSTVTGLDSEGYYNFTVN</sequence>
<dbReference type="EMBL" id="CP134890">
    <property type="protein sequence ID" value="WNM21974.1"/>
    <property type="molecule type" value="Genomic_DNA"/>
</dbReference>
<dbReference type="AlphaFoldDB" id="A0AA96JAU6"/>
<reference evidence="2 3" key="1">
    <citation type="submission" date="2023-09" db="EMBL/GenBank/DDBJ databases">
        <title>Flavobacterium sp. a novel bacteria isolate from Pepper rhizosphere.</title>
        <authorList>
            <person name="Peng Y."/>
            <person name="Lee J."/>
        </authorList>
    </citation>
    <scope>NUCLEOTIDE SEQUENCE [LARGE SCALE GENOMIC DNA]</scope>
    <source>
        <strain evidence="1">PMR2A8</strain>
        <strain evidence="2 3">PMTSA4</strain>
    </source>
</reference>
<name>A0AA96JAU6_9FLAO</name>
<protein>
    <submittedName>
        <fullName evidence="2">Uncharacterized protein</fullName>
    </submittedName>
</protein>
<proteinExistence type="predicted"/>
<gene>
    <name evidence="2" type="ORF">RN605_01140</name>
    <name evidence="1" type="ORF">RN608_07840</name>
</gene>
<accession>A0AA96JAU6</accession>
<keyword evidence="3" id="KW-1185">Reference proteome</keyword>
<accession>A0AA96J148</accession>
<dbReference type="EMBL" id="CP134878">
    <property type="protein sequence ID" value="WNM17922.1"/>
    <property type="molecule type" value="Genomic_DNA"/>
</dbReference>
<evidence type="ECO:0000313" key="3">
    <source>
        <dbReference type="Proteomes" id="UP001304515"/>
    </source>
</evidence>
<evidence type="ECO:0000313" key="1">
    <source>
        <dbReference type="EMBL" id="WNM17922.1"/>
    </source>
</evidence>
<dbReference type="KEGG" id="fcj:RN605_01140"/>
<organism evidence="2 3">
    <name type="scientific">Flavobacterium capsici</name>
    <dbReference type="NCBI Taxonomy" id="3075618"/>
    <lineage>
        <taxon>Bacteria</taxon>
        <taxon>Pseudomonadati</taxon>
        <taxon>Bacteroidota</taxon>
        <taxon>Flavobacteriia</taxon>
        <taxon>Flavobacteriales</taxon>
        <taxon>Flavobacteriaceae</taxon>
        <taxon>Flavobacterium</taxon>
    </lineage>
</organism>
<evidence type="ECO:0000313" key="2">
    <source>
        <dbReference type="EMBL" id="WNM21974.1"/>
    </source>
</evidence>
<dbReference type="RefSeq" id="WP_313321572.1">
    <property type="nucleotide sequence ID" value="NZ_CP134878.1"/>
</dbReference>